<dbReference type="PANTHER" id="PTHR43156">
    <property type="entry name" value="STAGE II SPORULATION PROTEIN E-RELATED"/>
    <property type="match status" value="1"/>
</dbReference>
<protein>
    <submittedName>
        <fullName evidence="3">PP2C family protein-serine/threonine phosphatase</fullName>
        <ecNumber evidence="3">3.1.3.16</ecNumber>
    </submittedName>
</protein>
<dbReference type="SUPFAM" id="SSF81606">
    <property type="entry name" value="PP2C-like"/>
    <property type="match status" value="1"/>
</dbReference>
<proteinExistence type="predicted"/>
<dbReference type="InterPro" id="IPR001932">
    <property type="entry name" value="PPM-type_phosphatase-like_dom"/>
</dbReference>
<name>A0ABV9EIU2_9ACTN</name>
<keyword evidence="4" id="KW-1185">Reference proteome</keyword>
<comment type="caution">
    <text evidence="3">The sequence shown here is derived from an EMBL/GenBank/DDBJ whole genome shotgun (WGS) entry which is preliminary data.</text>
</comment>
<dbReference type="InterPro" id="IPR052016">
    <property type="entry name" value="Bact_Sigma-Reg"/>
</dbReference>
<gene>
    <name evidence="3" type="ORF">ACFO8L_25415</name>
</gene>
<dbReference type="SUPFAM" id="SSF52172">
    <property type="entry name" value="CheY-like"/>
    <property type="match status" value="1"/>
</dbReference>
<dbReference type="Pfam" id="PF07228">
    <property type="entry name" value="SpoIIE"/>
    <property type="match status" value="1"/>
</dbReference>
<evidence type="ECO:0000256" key="1">
    <source>
        <dbReference type="ARBA" id="ARBA00022801"/>
    </source>
</evidence>
<evidence type="ECO:0000259" key="2">
    <source>
        <dbReference type="SMART" id="SM00331"/>
    </source>
</evidence>
<keyword evidence="1 3" id="KW-0378">Hydrolase</keyword>
<dbReference type="InterPro" id="IPR036457">
    <property type="entry name" value="PPM-type-like_dom_sf"/>
</dbReference>
<dbReference type="Proteomes" id="UP001595891">
    <property type="component" value="Unassembled WGS sequence"/>
</dbReference>
<dbReference type="Gene3D" id="3.60.40.10">
    <property type="entry name" value="PPM-type phosphatase domain"/>
    <property type="match status" value="1"/>
</dbReference>
<sequence>MTQTGVLVLDDSPTLPPRLRQALEEAGTTVQIRSPADVLAAERMPPLDVLLVSAEVPPNIVRAVARRLDDEGRHPEMLAYTETDFGALERHIRGGLDYLVPPFLTSLVRTRLRSCYVRAELGRTLRHIETQADLHRYERELEIGREIQLGFLPDSLPTPDGWGIDVRYRPARTVAGDFYDVFELVNRRRLGLVVADVCDKGVGAALFMALIRSLLRHTAEQSGTQSLMAVDLMAGEDGRTVPVVGATPLLNAVVGTNDYLTRNHLRQGYFATMFFAVLDPLTGSLVYVNGGHNPPVLVRAGGGAPVVLEPTGPAVGVLRDSAFSLGHAHLDPGDVLFIYTDGVTEARAPDRKFFGEERMLDLVCGGARTGADLLQRVDSALNGFVGTAEQSDDITMMTVHRVAS</sequence>
<dbReference type="RefSeq" id="WP_262843975.1">
    <property type="nucleotide sequence ID" value="NZ_JANZYP010000023.1"/>
</dbReference>
<evidence type="ECO:0000313" key="3">
    <source>
        <dbReference type="EMBL" id="MFC4589455.1"/>
    </source>
</evidence>
<organism evidence="3 4">
    <name type="scientific">Sphaerisporangium corydalis</name>
    <dbReference type="NCBI Taxonomy" id="1441875"/>
    <lineage>
        <taxon>Bacteria</taxon>
        <taxon>Bacillati</taxon>
        <taxon>Actinomycetota</taxon>
        <taxon>Actinomycetes</taxon>
        <taxon>Streptosporangiales</taxon>
        <taxon>Streptosporangiaceae</taxon>
        <taxon>Sphaerisporangium</taxon>
    </lineage>
</organism>
<dbReference type="InterPro" id="IPR011006">
    <property type="entry name" value="CheY-like_superfamily"/>
</dbReference>
<dbReference type="EC" id="3.1.3.16" evidence="3"/>
<dbReference type="EMBL" id="JBHSFN010000016">
    <property type="protein sequence ID" value="MFC4589455.1"/>
    <property type="molecule type" value="Genomic_DNA"/>
</dbReference>
<feature type="domain" description="PPM-type phosphatase" evidence="2">
    <location>
        <begin position="159"/>
        <end position="401"/>
    </location>
</feature>
<dbReference type="SMART" id="SM00331">
    <property type="entry name" value="PP2C_SIG"/>
    <property type="match status" value="1"/>
</dbReference>
<dbReference type="GO" id="GO:0004722">
    <property type="term" value="F:protein serine/threonine phosphatase activity"/>
    <property type="evidence" value="ECO:0007669"/>
    <property type="project" value="UniProtKB-EC"/>
</dbReference>
<evidence type="ECO:0000313" key="4">
    <source>
        <dbReference type="Proteomes" id="UP001595891"/>
    </source>
</evidence>
<dbReference type="PANTHER" id="PTHR43156:SF2">
    <property type="entry name" value="STAGE II SPORULATION PROTEIN E"/>
    <property type="match status" value="1"/>
</dbReference>
<reference evidence="4" key="1">
    <citation type="journal article" date="2019" name="Int. J. Syst. Evol. Microbiol.">
        <title>The Global Catalogue of Microorganisms (GCM) 10K type strain sequencing project: providing services to taxonomists for standard genome sequencing and annotation.</title>
        <authorList>
            <consortium name="The Broad Institute Genomics Platform"/>
            <consortium name="The Broad Institute Genome Sequencing Center for Infectious Disease"/>
            <person name="Wu L."/>
            <person name="Ma J."/>
        </authorList>
    </citation>
    <scope>NUCLEOTIDE SEQUENCE [LARGE SCALE GENOMIC DNA]</scope>
    <source>
        <strain evidence="4">CCUG 49560</strain>
    </source>
</reference>
<accession>A0ABV9EIU2</accession>